<accession>A0A7I7U0U8</accession>
<reference evidence="1 2" key="1">
    <citation type="journal article" date="2019" name="Emerg. Microbes Infect.">
        <title>Comprehensive subspecies identification of 175 nontuberculous mycobacteria species based on 7547 genomic profiles.</title>
        <authorList>
            <person name="Matsumoto Y."/>
            <person name="Kinjo T."/>
            <person name="Motooka D."/>
            <person name="Nabeya D."/>
            <person name="Jung N."/>
            <person name="Uechi K."/>
            <person name="Horii T."/>
            <person name="Iida T."/>
            <person name="Fujita J."/>
            <person name="Nakamura S."/>
        </authorList>
    </citation>
    <scope>NUCLEOTIDE SEQUENCE [LARGE SCALE GENOMIC DNA]</scope>
    <source>
        <strain evidence="1 2">JCM 6367</strain>
    </source>
</reference>
<dbReference type="EMBL" id="AP022598">
    <property type="protein sequence ID" value="BBY74006.1"/>
    <property type="molecule type" value="Genomic_DNA"/>
</dbReference>
<organism evidence="1 2">
    <name type="scientific">Mycolicibacterium parafortuitum</name>
    <name type="common">Mycobacterium parafortuitum</name>
    <dbReference type="NCBI Taxonomy" id="39692"/>
    <lineage>
        <taxon>Bacteria</taxon>
        <taxon>Bacillati</taxon>
        <taxon>Actinomycetota</taxon>
        <taxon>Actinomycetes</taxon>
        <taxon>Mycobacteriales</taxon>
        <taxon>Mycobacteriaceae</taxon>
        <taxon>Mycolicibacterium</taxon>
    </lineage>
</organism>
<protein>
    <submittedName>
        <fullName evidence="1">Uncharacterized protein</fullName>
    </submittedName>
</protein>
<evidence type="ECO:0000313" key="2">
    <source>
        <dbReference type="Proteomes" id="UP000466554"/>
    </source>
</evidence>
<sequence>MPAAAGFVAVAVASDRVVWLDVSALSPVSVSAAATPCPAPSAMHAPAPKAPSQIAHRCDVIGEL</sequence>
<dbReference type="AlphaFoldDB" id="A0A7I7U0U8"/>
<name>A0A7I7U0U8_MYCPF</name>
<evidence type="ECO:0000313" key="1">
    <source>
        <dbReference type="EMBL" id="BBY74006.1"/>
    </source>
</evidence>
<proteinExistence type="predicted"/>
<gene>
    <name evidence="1" type="ORF">MPRF_09050</name>
</gene>
<dbReference type="Proteomes" id="UP000466554">
    <property type="component" value="Chromosome"/>
</dbReference>